<proteinExistence type="inferred from homology"/>
<keyword evidence="1" id="KW-1133">Transmembrane helix</keyword>
<keyword evidence="1" id="KW-0812">Transmembrane</keyword>
<gene>
    <name evidence="3" type="ORF">PEPS_20390</name>
</gene>
<feature type="transmembrane region" description="Helical" evidence="1">
    <location>
        <begin position="12"/>
        <end position="35"/>
    </location>
</feature>
<feature type="transmembrane region" description="Helical" evidence="1">
    <location>
        <begin position="185"/>
        <end position="204"/>
    </location>
</feature>
<name>A0ABM7VFQ5_9BACT</name>
<feature type="transmembrane region" description="Helical" evidence="1">
    <location>
        <begin position="143"/>
        <end position="164"/>
    </location>
</feature>
<reference evidence="3 4" key="1">
    <citation type="submission" date="2021-12" db="EMBL/GenBank/DDBJ databases">
        <title>Genome sequencing of bacteria with rrn-lacking chromosome and rrn-plasmid.</title>
        <authorList>
            <person name="Anda M."/>
            <person name="Iwasaki W."/>
        </authorList>
    </citation>
    <scope>NUCLEOTIDE SEQUENCE [LARGE SCALE GENOMIC DNA]</scope>
    <source>
        <strain evidence="3 4">NBRC 101262</strain>
    </source>
</reference>
<comment type="subcellular location">
    <subcellularLocation>
        <location evidence="1">Cell membrane</location>
        <topology evidence="1">Multi-pass membrane protein</topology>
    </subcellularLocation>
</comment>
<evidence type="ECO:0000256" key="1">
    <source>
        <dbReference type="HAMAP-Rule" id="MF_02088"/>
    </source>
</evidence>
<accession>A0ABM7VFQ5</accession>
<keyword evidence="4" id="KW-1185">Reference proteome</keyword>
<dbReference type="Pfam" id="PF02592">
    <property type="entry name" value="Vut_1"/>
    <property type="match status" value="1"/>
</dbReference>
<dbReference type="Proteomes" id="UP001354989">
    <property type="component" value="Chromosome"/>
</dbReference>
<evidence type="ECO:0000313" key="4">
    <source>
        <dbReference type="Proteomes" id="UP001354989"/>
    </source>
</evidence>
<dbReference type="NCBIfam" id="TIGR00697">
    <property type="entry name" value="queuosine precursor transporter"/>
    <property type="match status" value="1"/>
</dbReference>
<feature type="transmembrane region" description="Helical" evidence="1">
    <location>
        <begin position="55"/>
        <end position="77"/>
    </location>
</feature>
<keyword evidence="1" id="KW-0813">Transport</keyword>
<dbReference type="PANTHER" id="PTHR34300">
    <property type="entry name" value="QUEUOSINE PRECURSOR TRANSPORTER-RELATED"/>
    <property type="match status" value="1"/>
</dbReference>
<sequence>MTTNLTKKKTSLFIFLCGIFITNAILAELIGVKIFSAEKALGVDPARIPLFEELMLDFNLTAGAILWPIVFITTDIINEYFGKAGVRKISFLTAGLIAYSFFVIYGVTQLPAADFWLEVNAQDAQGQAFNINYAFKTIFQQGLGIIVGSLVAFLIGQFLDVYIFQKLRRVTGSGKIWLRATGSTLVSQLIDSFVVLWIAFWVFGNWSYSLVLSVGIINYIYKFTVAIILTPVLYFAHYLIDQYLGKEYADELANEASKTSLFFGEQESLGSSDVVADHRRGNSDIQ</sequence>
<feature type="transmembrane region" description="Helical" evidence="1">
    <location>
        <begin position="89"/>
        <end position="108"/>
    </location>
</feature>
<evidence type="ECO:0000313" key="3">
    <source>
        <dbReference type="EMBL" id="BDC99758.1"/>
    </source>
</evidence>
<organism evidence="3 4">
    <name type="scientific">Persicobacter psychrovividus</name>
    <dbReference type="NCBI Taxonomy" id="387638"/>
    <lineage>
        <taxon>Bacteria</taxon>
        <taxon>Pseudomonadati</taxon>
        <taxon>Bacteroidota</taxon>
        <taxon>Cytophagia</taxon>
        <taxon>Cytophagales</taxon>
        <taxon>Persicobacteraceae</taxon>
        <taxon>Persicobacter</taxon>
    </lineage>
</organism>
<comment type="similarity">
    <text evidence="1">Belongs to the vitamin uptake transporter (VUT/ECF) (TC 2.A.88) family. Q precursor transporter subfamily.</text>
</comment>
<dbReference type="InterPro" id="IPR003744">
    <property type="entry name" value="YhhQ"/>
</dbReference>
<dbReference type="EMBL" id="AP025292">
    <property type="protein sequence ID" value="BDC99758.1"/>
    <property type="molecule type" value="Genomic_DNA"/>
</dbReference>
<protein>
    <recommendedName>
        <fullName evidence="1">Probable queuosine precursor transporter</fullName>
        <shortName evidence="1">Q precursor transporter</shortName>
    </recommendedName>
</protein>
<feature type="compositionally biased region" description="Basic and acidic residues" evidence="2">
    <location>
        <begin position="275"/>
        <end position="286"/>
    </location>
</feature>
<dbReference type="RefSeq" id="WP_338396991.1">
    <property type="nucleotide sequence ID" value="NZ_AP025292.1"/>
</dbReference>
<evidence type="ECO:0000256" key="2">
    <source>
        <dbReference type="SAM" id="MobiDB-lite"/>
    </source>
</evidence>
<dbReference type="HAMAP" id="MF_02088">
    <property type="entry name" value="Q_prec_transport"/>
    <property type="match status" value="1"/>
</dbReference>
<dbReference type="PANTHER" id="PTHR34300:SF2">
    <property type="entry name" value="QUEUOSINE PRECURSOR TRANSPORTER-RELATED"/>
    <property type="match status" value="1"/>
</dbReference>
<comment type="function">
    <text evidence="1">Involved in the import of queuosine (Q) precursors, required for Q precursor salvage.</text>
</comment>
<keyword evidence="1" id="KW-0472">Membrane</keyword>
<feature type="region of interest" description="Disordered" evidence="2">
    <location>
        <begin position="266"/>
        <end position="286"/>
    </location>
</feature>
<feature type="transmembrane region" description="Helical" evidence="1">
    <location>
        <begin position="216"/>
        <end position="236"/>
    </location>
</feature>
<keyword evidence="1" id="KW-1003">Cell membrane</keyword>